<keyword evidence="2" id="KW-1185">Reference proteome</keyword>
<evidence type="ECO:0000313" key="1">
    <source>
        <dbReference type="EMBL" id="RNL39952.1"/>
    </source>
</evidence>
<dbReference type="Proteomes" id="UP000269591">
    <property type="component" value="Unassembled WGS sequence"/>
</dbReference>
<accession>A0A3N0AYK5</accession>
<gene>
    <name evidence="1" type="ORF">DMP06_06365</name>
</gene>
<comment type="caution">
    <text evidence="1">The sequence shown here is derived from an EMBL/GenBank/DDBJ whole genome shotgun (WGS) entry which is preliminary data.</text>
</comment>
<protein>
    <submittedName>
        <fullName evidence="1">Uncharacterized protein</fullName>
    </submittedName>
</protein>
<dbReference type="RefSeq" id="WP_123208906.1">
    <property type="nucleotide sequence ID" value="NZ_JBHTHO010000009.1"/>
</dbReference>
<sequence>MKKTSKMPDSGKAQVRHFRFCTVPAIRMIEVDGRFCRSLVVESQGAIFQVILDGDLLFFCISSHLSAQVKRTMKLYALQVMENGVVPLFAISTDRQMSGMIVSSAIWRSLSSFRSGNNRHRAYLQ</sequence>
<reference evidence="2" key="1">
    <citation type="submission" date="2018-05" db="EMBL/GenBank/DDBJ databases">
        <title>Genome Sequencing of selected type strains of the family Eggerthellaceae.</title>
        <authorList>
            <person name="Danylec N."/>
            <person name="Stoll D.A."/>
            <person name="Doetsch A."/>
            <person name="Huch M."/>
        </authorList>
    </citation>
    <scope>NUCLEOTIDE SEQUENCE [LARGE SCALE GENOMIC DNA]</scope>
    <source>
        <strain evidence="2">DSM 24851</strain>
    </source>
</reference>
<dbReference type="EMBL" id="QIBX01000009">
    <property type="protein sequence ID" value="RNL39952.1"/>
    <property type="molecule type" value="Genomic_DNA"/>
</dbReference>
<dbReference type="AlphaFoldDB" id="A0A3N0AYK5"/>
<proteinExistence type="predicted"/>
<organism evidence="1 2">
    <name type="scientific">Slackia equolifaciens</name>
    <dbReference type="NCBI Taxonomy" id="498718"/>
    <lineage>
        <taxon>Bacteria</taxon>
        <taxon>Bacillati</taxon>
        <taxon>Actinomycetota</taxon>
        <taxon>Coriobacteriia</taxon>
        <taxon>Eggerthellales</taxon>
        <taxon>Eggerthellaceae</taxon>
        <taxon>Slackia</taxon>
    </lineage>
</organism>
<evidence type="ECO:0000313" key="2">
    <source>
        <dbReference type="Proteomes" id="UP000269591"/>
    </source>
</evidence>
<name>A0A3N0AYK5_9ACTN</name>